<name>A0A1I7WJQ9_HETBA</name>
<reference evidence="2" key="1">
    <citation type="submission" date="2016-11" db="UniProtKB">
        <authorList>
            <consortium name="WormBaseParasite"/>
        </authorList>
    </citation>
    <scope>IDENTIFICATION</scope>
</reference>
<keyword evidence="1" id="KW-1185">Reference proteome</keyword>
<sequence>MCEFILTGRLSFIVVDVANRPTYFLNINYRYFSASQQTENNTSSQSAQINMTTLFLYEIHCMQFSFFFGSHFVNISRDSFTLNLKNIVIFYYDHDEQFYNWWKEHFCNNHELRLFFCKSRHLYHQIVARYKYKEIFNIMENILFVKT</sequence>
<dbReference type="WBParaSite" id="Hba_05258">
    <property type="protein sequence ID" value="Hba_05258"/>
    <property type="gene ID" value="Hba_05258"/>
</dbReference>
<proteinExistence type="predicted"/>
<evidence type="ECO:0000313" key="1">
    <source>
        <dbReference type="Proteomes" id="UP000095283"/>
    </source>
</evidence>
<dbReference type="AlphaFoldDB" id="A0A1I7WJQ9"/>
<organism evidence="1 2">
    <name type="scientific">Heterorhabditis bacteriophora</name>
    <name type="common">Entomopathogenic nematode worm</name>
    <dbReference type="NCBI Taxonomy" id="37862"/>
    <lineage>
        <taxon>Eukaryota</taxon>
        <taxon>Metazoa</taxon>
        <taxon>Ecdysozoa</taxon>
        <taxon>Nematoda</taxon>
        <taxon>Chromadorea</taxon>
        <taxon>Rhabditida</taxon>
        <taxon>Rhabditina</taxon>
        <taxon>Rhabditomorpha</taxon>
        <taxon>Strongyloidea</taxon>
        <taxon>Heterorhabditidae</taxon>
        <taxon>Heterorhabditis</taxon>
    </lineage>
</organism>
<protein>
    <submittedName>
        <fullName evidence="2">Uncharacterized protein</fullName>
    </submittedName>
</protein>
<evidence type="ECO:0000313" key="2">
    <source>
        <dbReference type="WBParaSite" id="Hba_05258"/>
    </source>
</evidence>
<dbReference type="Proteomes" id="UP000095283">
    <property type="component" value="Unplaced"/>
</dbReference>
<accession>A0A1I7WJQ9</accession>